<evidence type="ECO:0000313" key="2">
    <source>
        <dbReference type="EMBL" id="KAJ7219564.1"/>
    </source>
</evidence>
<evidence type="ECO:0000256" key="1">
    <source>
        <dbReference type="SAM" id="MobiDB-lite"/>
    </source>
</evidence>
<organism evidence="2 3">
    <name type="scientific">Mycena pura</name>
    <dbReference type="NCBI Taxonomy" id="153505"/>
    <lineage>
        <taxon>Eukaryota</taxon>
        <taxon>Fungi</taxon>
        <taxon>Dikarya</taxon>
        <taxon>Basidiomycota</taxon>
        <taxon>Agaricomycotina</taxon>
        <taxon>Agaricomycetes</taxon>
        <taxon>Agaricomycetidae</taxon>
        <taxon>Agaricales</taxon>
        <taxon>Marasmiineae</taxon>
        <taxon>Mycenaceae</taxon>
        <taxon>Mycena</taxon>
    </lineage>
</organism>
<dbReference type="Proteomes" id="UP001219525">
    <property type="component" value="Unassembled WGS sequence"/>
</dbReference>
<dbReference type="EMBL" id="JARJCW010000011">
    <property type="protein sequence ID" value="KAJ7219564.1"/>
    <property type="molecule type" value="Genomic_DNA"/>
</dbReference>
<comment type="caution">
    <text evidence="2">The sequence shown here is derived from an EMBL/GenBank/DDBJ whole genome shotgun (WGS) entry which is preliminary data.</text>
</comment>
<reference evidence="2" key="1">
    <citation type="submission" date="2023-03" db="EMBL/GenBank/DDBJ databases">
        <title>Massive genome expansion in bonnet fungi (Mycena s.s.) driven by repeated elements and novel gene families across ecological guilds.</title>
        <authorList>
            <consortium name="Lawrence Berkeley National Laboratory"/>
            <person name="Harder C.B."/>
            <person name="Miyauchi S."/>
            <person name="Viragh M."/>
            <person name="Kuo A."/>
            <person name="Thoen E."/>
            <person name="Andreopoulos B."/>
            <person name="Lu D."/>
            <person name="Skrede I."/>
            <person name="Drula E."/>
            <person name="Henrissat B."/>
            <person name="Morin E."/>
            <person name="Kohler A."/>
            <person name="Barry K."/>
            <person name="LaButti K."/>
            <person name="Morin E."/>
            <person name="Salamov A."/>
            <person name="Lipzen A."/>
            <person name="Mereny Z."/>
            <person name="Hegedus B."/>
            <person name="Baldrian P."/>
            <person name="Stursova M."/>
            <person name="Weitz H."/>
            <person name="Taylor A."/>
            <person name="Grigoriev I.V."/>
            <person name="Nagy L.G."/>
            <person name="Martin F."/>
            <person name="Kauserud H."/>
        </authorList>
    </citation>
    <scope>NUCLEOTIDE SEQUENCE</scope>
    <source>
        <strain evidence="2">9144</strain>
    </source>
</reference>
<proteinExistence type="predicted"/>
<protein>
    <submittedName>
        <fullName evidence="2">Uncharacterized protein</fullName>
    </submittedName>
</protein>
<sequence length="215" mass="23613">MDISDNGEDAHQHDDYPSPAKKPRPSYTWDDETTLVSALIDDEGLNPTDPTVKLVALADSLQGPFARAGTALLEDMAHTLQPAVRRVTDAHRTLSRRVDPTFTTGLLAFDDACKGLESLVIDDQRALQRAFTETETHIKDLFARLHDAYRDRDRLWADLEASLAATVDPALAALAEVPAATERTIVALEKHAKTLAAKDDDITSDKIRGMLAKLM</sequence>
<feature type="region of interest" description="Disordered" evidence="1">
    <location>
        <begin position="1"/>
        <end position="28"/>
    </location>
</feature>
<accession>A0AAD6YIJ0</accession>
<dbReference type="AlphaFoldDB" id="A0AAD6YIJ0"/>
<keyword evidence="3" id="KW-1185">Reference proteome</keyword>
<gene>
    <name evidence="2" type="ORF">GGX14DRAFT_356053</name>
</gene>
<name>A0AAD6YIJ0_9AGAR</name>
<evidence type="ECO:0000313" key="3">
    <source>
        <dbReference type="Proteomes" id="UP001219525"/>
    </source>
</evidence>